<dbReference type="InterPro" id="IPR012893">
    <property type="entry name" value="HipA-like_C"/>
</dbReference>
<dbReference type="Pfam" id="PF07804">
    <property type="entry name" value="HipA_C"/>
    <property type="match status" value="1"/>
</dbReference>
<dbReference type="PANTHER" id="PTHR37419:SF1">
    <property type="entry name" value="SERINE_THREONINE-PROTEIN KINASE TOXIN HIPA"/>
    <property type="match status" value="1"/>
</dbReference>
<accession>A0A0H2MLQ2</accession>
<dbReference type="GO" id="GO:0004674">
    <property type="term" value="F:protein serine/threonine kinase activity"/>
    <property type="evidence" value="ECO:0007669"/>
    <property type="project" value="TreeGrafter"/>
</dbReference>
<protein>
    <submittedName>
        <fullName evidence="6">Toxin HipA</fullName>
    </submittedName>
</protein>
<gene>
    <name evidence="6" type="ORF">WH96_04810</name>
</gene>
<comment type="similarity">
    <text evidence="1">Belongs to the HipA Ser/Thr kinase family.</text>
</comment>
<feature type="domain" description="HipA N-terminal subdomain 1" evidence="5">
    <location>
        <begin position="10"/>
        <end position="109"/>
    </location>
</feature>
<dbReference type="Proteomes" id="UP000035444">
    <property type="component" value="Unassembled WGS sequence"/>
</dbReference>
<dbReference type="InterPro" id="IPR052028">
    <property type="entry name" value="HipA_Ser/Thr_kinase"/>
</dbReference>
<evidence type="ECO:0000313" key="7">
    <source>
        <dbReference type="Proteomes" id="UP000035444"/>
    </source>
</evidence>
<keyword evidence="7" id="KW-1185">Reference proteome</keyword>
<dbReference type="InterPro" id="IPR017508">
    <property type="entry name" value="HipA_N1"/>
</dbReference>
<evidence type="ECO:0000256" key="3">
    <source>
        <dbReference type="ARBA" id="ARBA00022777"/>
    </source>
</evidence>
<name>A0A0H2MLQ2_9PROT</name>
<evidence type="ECO:0000256" key="1">
    <source>
        <dbReference type="ARBA" id="ARBA00010164"/>
    </source>
</evidence>
<dbReference type="NCBIfam" id="TIGR03071">
    <property type="entry name" value="couple_hipA"/>
    <property type="match status" value="1"/>
</dbReference>
<dbReference type="GO" id="GO:0005829">
    <property type="term" value="C:cytosol"/>
    <property type="evidence" value="ECO:0007669"/>
    <property type="project" value="TreeGrafter"/>
</dbReference>
<evidence type="ECO:0000313" key="6">
    <source>
        <dbReference type="EMBL" id="KLN61662.1"/>
    </source>
</evidence>
<comment type="caution">
    <text evidence="6">The sequence shown here is derived from an EMBL/GenBank/DDBJ whole genome shotgun (WGS) entry which is preliminary data.</text>
</comment>
<dbReference type="EMBL" id="LAQL01000003">
    <property type="protein sequence ID" value="KLN61662.1"/>
    <property type="molecule type" value="Genomic_DNA"/>
</dbReference>
<dbReference type="PATRIC" id="fig|1489064.4.peg.2165"/>
<feature type="domain" description="HipA-like C-terminal" evidence="4">
    <location>
        <begin position="154"/>
        <end position="401"/>
    </location>
</feature>
<dbReference type="STRING" id="1489064.WH96_04810"/>
<dbReference type="OrthoDB" id="9805913at2"/>
<evidence type="ECO:0000259" key="5">
    <source>
        <dbReference type="Pfam" id="PF13657"/>
    </source>
</evidence>
<dbReference type="PANTHER" id="PTHR37419">
    <property type="entry name" value="SERINE/THREONINE-PROTEIN KINASE TOXIN HIPA"/>
    <property type="match status" value="1"/>
</dbReference>
<reference evidence="6 7" key="1">
    <citation type="submission" date="2015-03" db="EMBL/GenBank/DDBJ databases">
        <title>Genome Sequence of Kiloniella spongiae MEBiC09566, isolated from a marine sponge.</title>
        <authorList>
            <person name="Shao Z."/>
            <person name="Wang L."/>
            <person name="Li X."/>
        </authorList>
    </citation>
    <scope>NUCLEOTIDE SEQUENCE [LARGE SCALE GENOMIC DNA]</scope>
    <source>
        <strain evidence="6 7">MEBiC09566</strain>
    </source>
</reference>
<sequence length="433" mass="48252">MGRRRSYHPLSVFMNRRLVGALVRESSGAIHFTYGKSWLEWESAIAVSLSLPLRADRYVGAPVIAVFENLLPDNDSIRRRVAERVGAQGIDAYSMLAKIGRDCVGALQFLPEGEEPSDAEKLAGDIVNEAQIEEILKDLDVAPLGIRNDHDFRISVAGAQDKTALLNHDGQWVLPSGTTPTTHIIKPQIGRLSNGMDLSNSVENEYVCLKLLAAFGLRTASVEMAMFGDSKALVVERFDRRWTKDGRLIRLPQEDMCQVLSVPPTGKYQNEGGPGIVEIMKNLRGSDEPMQDRMDFFKANVLFWLIGATDGHAKNFSIALMPEGRFCLTPFYDVLTVQPTFDQKQIQQKNFRLAMSFGKSNHYRVGDICARHIYETAAASGLSKELVQEIFQDISETADEAIEAVFKILPSDFPRDLTNSICTALKQRLSELL</sequence>
<dbReference type="CDD" id="cd17808">
    <property type="entry name" value="HipA_Ec_like"/>
    <property type="match status" value="1"/>
</dbReference>
<organism evidence="6 7">
    <name type="scientific">Kiloniella spongiae</name>
    <dbReference type="NCBI Taxonomy" id="1489064"/>
    <lineage>
        <taxon>Bacteria</taxon>
        <taxon>Pseudomonadati</taxon>
        <taxon>Pseudomonadota</taxon>
        <taxon>Alphaproteobacteria</taxon>
        <taxon>Rhodospirillales</taxon>
        <taxon>Kiloniellaceae</taxon>
        <taxon>Kiloniella</taxon>
    </lineage>
</organism>
<evidence type="ECO:0000259" key="4">
    <source>
        <dbReference type="Pfam" id="PF07804"/>
    </source>
</evidence>
<dbReference type="AlphaFoldDB" id="A0A0H2MLQ2"/>
<evidence type="ECO:0000256" key="2">
    <source>
        <dbReference type="ARBA" id="ARBA00022679"/>
    </source>
</evidence>
<proteinExistence type="inferred from homology"/>
<keyword evidence="3" id="KW-0418">Kinase</keyword>
<keyword evidence="2" id="KW-0808">Transferase</keyword>
<dbReference type="Pfam" id="PF13657">
    <property type="entry name" value="Couple_hipA"/>
    <property type="match status" value="1"/>
</dbReference>